<evidence type="ECO:0000313" key="1">
    <source>
        <dbReference type="EMBL" id="OBA26728.1"/>
    </source>
</evidence>
<dbReference type="GO" id="GO:0005619">
    <property type="term" value="C:ascospore wall"/>
    <property type="evidence" value="ECO:0007669"/>
    <property type="project" value="TreeGrafter"/>
</dbReference>
<dbReference type="OrthoDB" id="10012223at2759"/>
<dbReference type="InterPro" id="IPR052786">
    <property type="entry name" value="Spore_wall_assembly"/>
</dbReference>
<dbReference type="Proteomes" id="UP000092321">
    <property type="component" value="Unassembled WGS sequence"/>
</dbReference>
<sequence>IFSNIPIIGPILVMFLSSPMRTKGYMSLYFKINHYDSKSIRKLSHRHYGQFVGFGITASFIESLPYLSLFGAVANQVGAALWAVDLIKKQK</sequence>
<keyword evidence="2" id="KW-1185">Reference proteome</keyword>
<dbReference type="AlphaFoldDB" id="A0A1B7TDD5"/>
<dbReference type="PANTHER" id="PTHR34292:SF2">
    <property type="entry name" value="OUTER SPORE WALL PROTEIN LDS1"/>
    <property type="match status" value="1"/>
</dbReference>
<organism evidence="1 2">
    <name type="scientific">Hanseniaspora valbyensis NRRL Y-1626</name>
    <dbReference type="NCBI Taxonomy" id="766949"/>
    <lineage>
        <taxon>Eukaryota</taxon>
        <taxon>Fungi</taxon>
        <taxon>Dikarya</taxon>
        <taxon>Ascomycota</taxon>
        <taxon>Saccharomycotina</taxon>
        <taxon>Saccharomycetes</taxon>
        <taxon>Saccharomycodales</taxon>
        <taxon>Saccharomycodaceae</taxon>
        <taxon>Hanseniaspora</taxon>
    </lineage>
</organism>
<feature type="non-terminal residue" evidence="1">
    <location>
        <position position="91"/>
    </location>
</feature>
<accession>A0A1B7TDD5</accession>
<evidence type="ECO:0000313" key="2">
    <source>
        <dbReference type="Proteomes" id="UP000092321"/>
    </source>
</evidence>
<proteinExistence type="predicted"/>
<name>A0A1B7TDD5_9ASCO</name>
<gene>
    <name evidence="1" type="ORF">HANVADRAFT_14359</name>
</gene>
<feature type="non-terminal residue" evidence="1">
    <location>
        <position position="1"/>
    </location>
</feature>
<reference evidence="2" key="1">
    <citation type="journal article" date="2016" name="Proc. Natl. Acad. Sci. U.S.A.">
        <title>Comparative genomics of biotechnologically important yeasts.</title>
        <authorList>
            <person name="Riley R."/>
            <person name="Haridas S."/>
            <person name="Wolfe K.H."/>
            <person name="Lopes M.R."/>
            <person name="Hittinger C.T."/>
            <person name="Goeker M."/>
            <person name="Salamov A.A."/>
            <person name="Wisecaver J.H."/>
            <person name="Long T.M."/>
            <person name="Calvey C.H."/>
            <person name="Aerts A.L."/>
            <person name="Barry K.W."/>
            <person name="Choi C."/>
            <person name="Clum A."/>
            <person name="Coughlan A.Y."/>
            <person name="Deshpande S."/>
            <person name="Douglass A.P."/>
            <person name="Hanson S.J."/>
            <person name="Klenk H.-P."/>
            <person name="LaButti K.M."/>
            <person name="Lapidus A."/>
            <person name="Lindquist E.A."/>
            <person name="Lipzen A.M."/>
            <person name="Meier-Kolthoff J.P."/>
            <person name="Ohm R.A."/>
            <person name="Otillar R.P."/>
            <person name="Pangilinan J.L."/>
            <person name="Peng Y."/>
            <person name="Rokas A."/>
            <person name="Rosa C.A."/>
            <person name="Scheuner C."/>
            <person name="Sibirny A.A."/>
            <person name="Slot J.C."/>
            <person name="Stielow J.B."/>
            <person name="Sun H."/>
            <person name="Kurtzman C.P."/>
            <person name="Blackwell M."/>
            <person name="Grigoriev I.V."/>
            <person name="Jeffries T.W."/>
        </authorList>
    </citation>
    <scope>NUCLEOTIDE SEQUENCE [LARGE SCALE GENOMIC DNA]</scope>
    <source>
        <strain evidence="2">NRRL Y-1626</strain>
    </source>
</reference>
<comment type="caution">
    <text evidence="1">The sequence shown here is derived from an EMBL/GenBank/DDBJ whole genome shotgun (WGS) entry which is preliminary data.</text>
</comment>
<dbReference type="GO" id="GO:0005628">
    <property type="term" value="C:prospore membrane"/>
    <property type="evidence" value="ECO:0007669"/>
    <property type="project" value="TreeGrafter"/>
</dbReference>
<protein>
    <submittedName>
        <fullName evidence="1">Uncharacterized protein</fullName>
    </submittedName>
</protein>
<dbReference type="GO" id="GO:0005811">
    <property type="term" value="C:lipid droplet"/>
    <property type="evidence" value="ECO:0007669"/>
    <property type="project" value="TreeGrafter"/>
</dbReference>
<dbReference type="PANTHER" id="PTHR34292">
    <property type="entry name" value="OUTER SPORE WALL PROTEIN LDS1"/>
    <property type="match status" value="1"/>
</dbReference>
<dbReference type="EMBL" id="LXPE01000013">
    <property type="protein sequence ID" value="OBA26728.1"/>
    <property type="molecule type" value="Genomic_DNA"/>
</dbReference>